<reference evidence="1 2" key="2">
    <citation type="submission" date="2020-07" db="EMBL/GenBank/DDBJ databases">
        <title>Genome assembly of wild tea tree DASZ reveals pedigree and selection history of tea varieties.</title>
        <authorList>
            <person name="Zhang W."/>
        </authorList>
    </citation>
    <scope>NUCLEOTIDE SEQUENCE [LARGE SCALE GENOMIC DNA]</scope>
    <source>
        <strain evidence="2">cv. G240</strain>
        <tissue evidence="1">Leaf</tissue>
    </source>
</reference>
<proteinExistence type="predicted"/>
<comment type="caution">
    <text evidence="1">The sequence shown here is derived from an EMBL/GenBank/DDBJ whole genome shotgun (WGS) entry which is preliminary data.</text>
</comment>
<accession>A0A7J7H1X3</accession>
<dbReference type="EMBL" id="JACBKZ010000007">
    <property type="protein sequence ID" value="KAF5946972.1"/>
    <property type="molecule type" value="Genomic_DNA"/>
</dbReference>
<organism evidence="1 2">
    <name type="scientific">Camellia sinensis</name>
    <name type="common">Tea plant</name>
    <name type="synonym">Thea sinensis</name>
    <dbReference type="NCBI Taxonomy" id="4442"/>
    <lineage>
        <taxon>Eukaryota</taxon>
        <taxon>Viridiplantae</taxon>
        <taxon>Streptophyta</taxon>
        <taxon>Embryophyta</taxon>
        <taxon>Tracheophyta</taxon>
        <taxon>Spermatophyta</taxon>
        <taxon>Magnoliopsida</taxon>
        <taxon>eudicotyledons</taxon>
        <taxon>Gunneridae</taxon>
        <taxon>Pentapetalae</taxon>
        <taxon>asterids</taxon>
        <taxon>Ericales</taxon>
        <taxon>Theaceae</taxon>
        <taxon>Camellia</taxon>
    </lineage>
</organism>
<dbReference type="AlphaFoldDB" id="A0A7J7H1X3"/>
<protein>
    <submittedName>
        <fullName evidence="1">Uncharacterized protein</fullName>
    </submittedName>
</protein>
<name>A0A7J7H1X3_CAMSI</name>
<evidence type="ECO:0000313" key="2">
    <source>
        <dbReference type="Proteomes" id="UP000593564"/>
    </source>
</evidence>
<keyword evidence="2" id="KW-1185">Reference proteome</keyword>
<gene>
    <name evidence="1" type="ORF">HYC85_017200</name>
</gene>
<evidence type="ECO:0000313" key="1">
    <source>
        <dbReference type="EMBL" id="KAF5946972.1"/>
    </source>
</evidence>
<sequence length="65" mass="7875">MGCDGWQFELIYMKGCVSRDLIVVRMKKIEKVVTYEGWSEKVYREGYREREKHVKVCLVRPYLSR</sequence>
<reference evidence="2" key="1">
    <citation type="journal article" date="2020" name="Nat. Commun.">
        <title>Genome assembly of wild tea tree DASZ reveals pedigree and selection history of tea varieties.</title>
        <authorList>
            <person name="Zhang W."/>
            <person name="Zhang Y."/>
            <person name="Qiu H."/>
            <person name="Guo Y."/>
            <person name="Wan H."/>
            <person name="Zhang X."/>
            <person name="Scossa F."/>
            <person name="Alseekh S."/>
            <person name="Zhang Q."/>
            <person name="Wang P."/>
            <person name="Xu L."/>
            <person name="Schmidt M.H."/>
            <person name="Jia X."/>
            <person name="Li D."/>
            <person name="Zhu A."/>
            <person name="Guo F."/>
            <person name="Chen W."/>
            <person name="Ni D."/>
            <person name="Usadel B."/>
            <person name="Fernie A.R."/>
            <person name="Wen W."/>
        </authorList>
    </citation>
    <scope>NUCLEOTIDE SEQUENCE [LARGE SCALE GENOMIC DNA]</scope>
    <source>
        <strain evidence="2">cv. G240</strain>
    </source>
</reference>
<dbReference type="Proteomes" id="UP000593564">
    <property type="component" value="Unassembled WGS sequence"/>
</dbReference>